<evidence type="ECO:0000313" key="4">
    <source>
        <dbReference type="EMBL" id="TQM76867.1"/>
    </source>
</evidence>
<proteinExistence type="predicted"/>
<dbReference type="Proteomes" id="UP000319213">
    <property type="component" value="Unassembled WGS sequence"/>
</dbReference>
<feature type="transmembrane region" description="Helical" evidence="2">
    <location>
        <begin position="147"/>
        <end position="168"/>
    </location>
</feature>
<feature type="domain" description="Acyltransferase 3" evidence="3">
    <location>
        <begin position="116"/>
        <end position="413"/>
    </location>
</feature>
<dbReference type="GO" id="GO:0016747">
    <property type="term" value="F:acyltransferase activity, transferring groups other than amino-acyl groups"/>
    <property type="evidence" value="ECO:0007669"/>
    <property type="project" value="InterPro"/>
</dbReference>
<dbReference type="PANTHER" id="PTHR37312:SF1">
    <property type="entry name" value="MEMBRANE-BOUND ACYLTRANSFERASE YKRP-RELATED"/>
    <property type="match status" value="1"/>
</dbReference>
<feature type="compositionally biased region" description="Gly residues" evidence="1">
    <location>
        <begin position="1"/>
        <end position="11"/>
    </location>
</feature>
<name>A0A543J212_9ACTN</name>
<feature type="compositionally biased region" description="Low complexity" evidence="1">
    <location>
        <begin position="12"/>
        <end position="39"/>
    </location>
</feature>
<evidence type="ECO:0000313" key="5">
    <source>
        <dbReference type="Proteomes" id="UP000319213"/>
    </source>
</evidence>
<dbReference type="Pfam" id="PF01757">
    <property type="entry name" value="Acyl_transf_3"/>
    <property type="match status" value="1"/>
</dbReference>
<dbReference type="AlphaFoldDB" id="A0A543J212"/>
<feature type="transmembrane region" description="Helical" evidence="2">
    <location>
        <begin position="331"/>
        <end position="353"/>
    </location>
</feature>
<feature type="transmembrane region" description="Helical" evidence="2">
    <location>
        <begin position="180"/>
        <end position="202"/>
    </location>
</feature>
<comment type="caution">
    <text evidence="4">The sequence shown here is derived from an EMBL/GenBank/DDBJ whole genome shotgun (WGS) entry which is preliminary data.</text>
</comment>
<dbReference type="InterPro" id="IPR052734">
    <property type="entry name" value="Nod_factor_acetyltransferase"/>
</dbReference>
<feature type="transmembrane region" description="Helical" evidence="2">
    <location>
        <begin position="208"/>
        <end position="226"/>
    </location>
</feature>
<feature type="compositionally biased region" description="Low complexity" evidence="1">
    <location>
        <begin position="66"/>
        <end position="81"/>
    </location>
</feature>
<feature type="region of interest" description="Disordered" evidence="1">
    <location>
        <begin position="1"/>
        <end position="113"/>
    </location>
</feature>
<protein>
    <submittedName>
        <fullName evidence="4">Fucose 4-O-acetylase-like acetyltransferase</fullName>
    </submittedName>
</protein>
<feature type="transmembrane region" description="Helical" evidence="2">
    <location>
        <begin position="365"/>
        <end position="383"/>
    </location>
</feature>
<organism evidence="4 5">
    <name type="scientific">Thermopolyspora flexuosa</name>
    <dbReference type="NCBI Taxonomy" id="103836"/>
    <lineage>
        <taxon>Bacteria</taxon>
        <taxon>Bacillati</taxon>
        <taxon>Actinomycetota</taxon>
        <taxon>Actinomycetes</taxon>
        <taxon>Streptosporangiales</taxon>
        <taxon>Streptosporangiaceae</taxon>
        <taxon>Thermopolyspora</taxon>
    </lineage>
</organism>
<dbReference type="PANTHER" id="PTHR37312">
    <property type="entry name" value="MEMBRANE-BOUND ACYLTRANSFERASE YKRP-RELATED"/>
    <property type="match status" value="1"/>
</dbReference>
<feature type="transmembrane region" description="Helical" evidence="2">
    <location>
        <begin position="289"/>
        <end position="311"/>
    </location>
</feature>
<keyword evidence="2" id="KW-0472">Membrane</keyword>
<keyword evidence="2" id="KW-1133">Transmembrane helix</keyword>
<keyword evidence="4" id="KW-0808">Transferase</keyword>
<evidence type="ECO:0000259" key="3">
    <source>
        <dbReference type="Pfam" id="PF01757"/>
    </source>
</evidence>
<evidence type="ECO:0000256" key="2">
    <source>
        <dbReference type="SAM" id="Phobius"/>
    </source>
</evidence>
<accession>A0A543J212</accession>
<evidence type="ECO:0000256" key="1">
    <source>
        <dbReference type="SAM" id="MobiDB-lite"/>
    </source>
</evidence>
<dbReference type="InterPro" id="IPR002656">
    <property type="entry name" value="Acyl_transf_3_dom"/>
</dbReference>
<feature type="transmembrane region" description="Helical" evidence="2">
    <location>
        <begin position="395"/>
        <end position="416"/>
    </location>
</feature>
<reference evidence="4 5" key="1">
    <citation type="submission" date="2019-06" db="EMBL/GenBank/DDBJ databases">
        <title>Sequencing the genomes of 1000 actinobacteria strains.</title>
        <authorList>
            <person name="Klenk H.-P."/>
        </authorList>
    </citation>
    <scope>NUCLEOTIDE SEQUENCE [LARGE SCALE GENOMIC DNA]</scope>
    <source>
        <strain evidence="4 5">DSM 43186</strain>
    </source>
</reference>
<feature type="transmembrane region" description="Helical" evidence="2">
    <location>
        <begin position="121"/>
        <end position="141"/>
    </location>
</feature>
<feature type="compositionally biased region" description="Low complexity" evidence="1">
    <location>
        <begin position="89"/>
        <end position="108"/>
    </location>
</feature>
<keyword evidence="2" id="KW-0812">Transmembrane</keyword>
<dbReference type="EMBL" id="VFPQ01000001">
    <property type="protein sequence ID" value="TQM76867.1"/>
    <property type="molecule type" value="Genomic_DNA"/>
</dbReference>
<keyword evidence="5" id="KW-1185">Reference proteome</keyword>
<sequence length="460" mass="50022">MPGSAPGGLPGGAPAAGFEGGRPAAPAAPAASPGGQADADFWAPFPDERKADADFWAPFPDERKAAAPAAPAPAQAAPAAGQAGGTGGTAAPEGPAPARTATAATPAAPKKKRRDPYLDNAKFLLIWLVILGHSLVPTLAAHSAKSAYLYIYVFHMPLFVMISGYLSRTFWNSNAKTNKLVDTFLVPYVIVECLFAVLRYALGEKWSLTIIDPAWLNWYLVALLLWRLSTPVWKRMRYPVTLSIIVYLLAGLADLPGDLSIDRFFGLMPFFVIGLVLREEHLEMLNRTWVKIAGVFVLAGGAVAAILIAPYVKLAPIYYKHSYEHMHMSWWMGMGVRVGLLIAALLMSAAIMALVPRRTTWFSDLGTRTLYAYILHGVVVLIAKKMGWLSFPWLFGPLGVAAIATSSFALAIILCLPETRKLFSWMLEPKLRWLYRVGTRPAPDRQPAAAAAGEQQQVRQ</sequence>
<gene>
    <name evidence="4" type="ORF">FHX40_3618</name>
</gene>
<dbReference type="RefSeq" id="WP_170198878.1">
    <property type="nucleotide sequence ID" value="NZ_VFPQ01000001.1"/>
</dbReference>